<reference evidence="1 2" key="1">
    <citation type="submission" date="2019-02" db="EMBL/GenBank/DDBJ databases">
        <title>Genomic Encyclopedia of Type Strains, Phase IV (KMG-IV): sequencing the most valuable type-strain genomes for metagenomic binning, comparative biology and taxonomic classification.</title>
        <authorList>
            <person name="Goeker M."/>
        </authorList>
    </citation>
    <scope>NUCLEOTIDE SEQUENCE [LARGE SCALE GENOMIC DNA]</scope>
    <source>
        <strain evidence="1 2">DSM 18116</strain>
    </source>
</reference>
<name>A0A4Q7MZJ0_9BACT</name>
<organism evidence="1 2">
    <name type="scientific">Pseudobacter ginsenosidimutans</name>
    <dbReference type="NCBI Taxonomy" id="661488"/>
    <lineage>
        <taxon>Bacteria</taxon>
        <taxon>Pseudomonadati</taxon>
        <taxon>Bacteroidota</taxon>
        <taxon>Chitinophagia</taxon>
        <taxon>Chitinophagales</taxon>
        <taxon>Chitinophagaceae</taxon>
        <taxon>Pseudobacter</taxon>
    </lineage>
</organism>
<protein>
    <recommendedName>
        <fullName evidence="3">DUF4397 domain-containing protein</fullName>
    </recommendedName>
</protein>
<keyword evidence="2" id="KW-1185">Reference proteome</keyword>
<sequence>MKNIRSSIIAMLCIVLLNACEKNDTPGVASLNIFNGITGTGTLVTNFHGTEPLVWFRTAHKLYYGDPGDIAAYNSVRNRFYSYSGHQRIAFFEFPDTLAHSKPVTEVQVDLPVSSINTLFLTGTTEAPDTLFLRDVLPYHPITDSTAGIRVVNLVKGLTVSVNLQGESGGSEVESLGYKAVSAFKDHEVKKDAKIYEFEIRDKTNGNLITTQTIDTRDRDIGYGISNLYRFRNFTIILFGDKDDTGAGAPRSVVMSNN</sequence>
<dbReference type="RefSeq" id="WP_130538776.1">
    <property type="nucleotide sequence ID" value="NZ_SGXA01000001.1"/>
</dbReference>
<comment type="caution">
    <text evidence="1">The sequence shown here is derived from an EMBL/GenBank/DDBJ whole genome shotgun (WGS) entry which is preliminary data.</text>
</comment>
<dbReference type="EMBL" id="SGXA01000001">
    <property type="protein sequence ID" value="RZS74302.1"/>
    <property type="molecule type" value="Genomic_DNA"/>
</dbReference>
<accession>A0A4Q7MZJ0</accession>
<evidence type="ECO:0008006" key="3">
    <source>
        <dbReference type="Google" id="ProtNLM"/>
    </source>
</evidence>
<dbReference type="Proteomes" id="UP000293874">
    <property type="component" value="Unassembled WGS sequence"/>
</dbReference>
<dbReference type="AlphaFoldDB" id="A0A4Q7MZJ0"/>
<gene>
    <name evidence="1" type="ORF">EV199_0146</name>
</gene>
<proteinExistence type="predicted"/>
<evidence type="ECO:0000313" key="2">
    <source>
        <dbReference type="Proteomes" id="UP000293874"/>
    </source>
</evidence>
<evidence type="ECO:0000313" key="1">
    <source>
        <dbReference type="EMBL" id="RZS74302.1"/>
    </source>
</evidence>